<dbReference type="InterPro" id="IPR006311">
    <property type="entry name" value="TAT_signal"/>
</dbReference>
<reference evidence="12 13" key="1">
    <citation type="submission" date="2019-07" db="EMBL/GenBank/DDBJ databases">
        <title>Complete Genome Sequence and Methylome Analysis of Nocardia otitidis-caviarum NEB252.</title>
        <authorList>
            <person name="Fomenkov A."/>
            <person name="Anton B.P."/>
            <person name="Vincze T."/>
            <person name="Roberts R.J."/>
        </authorList>
    </citation>
    <scope>NUCLEOTIDE SEQUENCE [LARGE SCALE GENOMIC DNA]</scope>
    <source>
        <strain evidence="12 13">NEB252</strain>
    </source>
</reference>
<evidence type="ECO:0000256" key="6">
    <source>
        <dbReference type="ARBA" id="ARBA00022777"/>
    </source>
</evidence>
<dbReference type="InterPro" id="IPR050482">
    <property type="entry name" value="Sensor_HK_TwoCompSys"/>
</dbReference>
<protein>
    <recommendedName>
        <fullName evidence="2">histidine kinase</fullName>
        <ecNumber evidence="2">2.7.13.3</ecNumber>
    </recommendedName>
</protein>
<evidence type="ECO:0000313" key="12">
    <source>
        <dbReference type="EMBL" id="QDP78284.1"/>
    </source>
</evidence>
<dbReference type="Pfam" id="PF07730">
    <property type="entry name" value="HisKA_3"/>
    <property type="match status" value="1"/>
</dbReference>
<accession>A0A516NHA3</accession>
<dbReference type="Gene3D" id="1.20.5.1930">
    <property type="match status" value="1"/>
</dbReference>
<evidence type="ECO:0000313" key="13">
    <source>
        <dbReference type="Proteomes" id="UP000317039"/>
    </source>
</evidence>
<dbReference type="InterPro" id="IPR003594">
    <property type="entry name" value="HATPase_dom"/>
</dbReference>
<dbReference type="PANTHER" id="PTHR24421:SF10">
    <property type="entry name" value="NITRATE_NITRITE SENSOR PROTEIN NARQ"/>
    <property type="match status" value="1"/>
</dbReference>
<keyword evidence="3" id="KW-0597">Phosphoprotein</keyword>
<name>A0A516NHA3_9NOCA</name>
<evidence type="ECO:0000256" key="5">
    <source>
        <dbReference type="ARBA" id="ARBA00022741"/>
    </source>
</evidence>
<keyword evidence="6 12" id="KW-0418">Kinase</keyword>
<dbReference type="EMBL" id="CP041695">
    <property type="protein sequence ID" value="QDP78284.1"/>
    <property type="molecule type" value="Genomic_DNA"/>
</dbReference>
<keyword evidence="4" id="KW-0808">Transferase</keyword>
<dbReference type="CDD" id="cd16917">
    <property type="entry name" value="HATPase_UhpB-NarQ-NarX-like"/>
    <property type="match status" value="1"/>
</dbReference>
<feature type="transmembrane region" description="Helical" evidence="9">
    <location>
        <begin position="83"/>
        <end position="110"/>
    </location>
</feature>
<dbReference type="GO" id="GO:0046983">
    <property type="term" value="F:protein dimerization activity"/>
    <property type="evidence" value="ECO:0007669"/>
    <property type="project" value="InterPro"/>
</dbReference>
<proteinExistence type="predicted"/>
<evidence type="ECO:0000256" key="4">
    <source>
        <dbReference type="ARBA" id="ARBA00022679"/>
    </source>
</evidence>
<feature type="transmembrane region" description="Helical" evidence="9">
    <location>
        <begin position="15"/>
        <end position="38"/>
    </location>
</feature>
<evidence type="ECO:0000256" key="1">
    <source>
        <dbReference type="ARBA" id="ARBA00000085"/>
    </source>
</evidence>
<dbReference type="GO" id="GO:0005524">
    <property type="term" value="F:ATP binding"/>
    <property type="evidence" value="ECO:0007669"/>
    <property type="project" value="UniProtKB-KW"/>
</dbReference>
<feature type="domain" description="Signal transduction histidine kinase subgroup 3 dimerisation and phosphoacceptor" evidence="11">
    <location>
        <begin position="192"/>
        <end position="255"/>
    </location>
</feature>
<comment type="catalytic activity">
    <reaction evidence="1">
        <text>ATP + protein L-histidine = ADP + protein N-phospho-L-histidine.</text>
        <dbReference type="EC" id="2.7.13.3"/>
    </reaction>
</comment>
<dbReference type="GO" id="GO:0016020">
    <property type="term" value="C:membrane"/>
    <property type="evidence" value="ECO:0007669"/>
    <property type="project" value="InterPro"/>
</dbReference>
<keyword evidence="7" id="KW-0067">ATP-binding</keyword>
<dbReference type="PROSITE" id="PS51318">
    <property type="entry name" value="TAT"/>
    <property type="match status" value="1"/>
</dbReference>
<sequence length="378" mass="39324">MKSGAVPRTTLLRRAAAGAVGLLLGALTVPLDLAAVAAAPFSERPVRAVTAVEGRRLTVWYAAALEGSPAGRRAAAFLAVRSLLGLLAAVITVLICAGLVVSAGITLGAATGGAVPMFDAPEPGRVTWTTVAVLAAPGLILGFLAAQGLVGVVGLEVRAWRLFARPGAGALEQRVVQLAATRAEVIDAIDEERRRIERDIHDGVQQRVVALSILLGRAERETDPAGQADLRRRALAETGNILADLREVSWRIYPAMLARDGLRSALEALADRTPVPTRIDYRPTGRAPRPVESACYFAASEAVTNVIKHAAADRIDITVTAADGLLRMSVRDNGRGGADPNGHGLSGIASRVTALDGTLSVDSPVGGPTIIRVEVPCA</sequence>
<dbReference type="GO" id="GO:0000155">
    <property type="term" value="F:phosphorelay sensor kinase activity"/>
    <property type="evidence" value="ECO:0007669"/>
    <property type="project" value="InterPro"/>
</dbReference>
<keyword evidence="9" id="KW-0472">Membrane</keyword>
<evidence type="ECO:0000256" key="7">
    <source>
        <dbReference type="ARBA" id="ARBA00022840"/>
    </source>
</evidence>
<feature type="transmembrane region" description="Helical" evidence="9">
    <location>
        <begin position="130"/>
        <end position="155"/>
    </location>
</feature>
<gene>
    <name evidence="12" type="ORF">FOH10_05535</name>
</gene>
<evidence type="ECO:0000256" key="9">
    <source>
        <dbReference type="SAM" id="Phobius"/>
    </source>
</evidence>
<evidence type="ECO:0000256" key="2">
    <source>
        <dbReference type="ARBA" id="ARBA00012438"/>
    </source>
</evidence>
<evidence type="ECO:0000259" key="11">
    <source>
        <dbReference type="Pfam" id="PF07730"/>
    </source>
</evidence>
<dbReference type="EC" id="2.7.13.3" evidence="2"/>
<dbReference type="Pfam" id="PF02518">
    <property type="entry name" value="HATPase_c"/>
    <property type="match status" value="1"/>
</dbReference>
<evidence type="ECO:0000259" key="10">
    <source>
        <dbReference type="Pfam" id="PF02518"/>
    </source>
</evidence>
<keyword evidence="9" id="KW-0812">Transmembrane</keyword>
<dbReference type="PANTHER" id="PTHR24421">
    <property type="entry name" value="NITRATE/NITRITE SENSOR PROTEIN NARX-RELATED"/>
    <property type="match status" value="1"/>
</dbReference>
<keyword evidence="8" id="KW-0902">Two-component regulatory system</keyword>
<keyword evidence="5" id="KW-0547">Nucleotide-binding</keyword>
<dbReference type="Proteomes" id="UP000317039">
    <property type="component" value="Chromosome"/>
</dbReference>
<dbReference type="GeneID" id="80331855"/>
<evidence type="ECO:0000256" key="3">
    <source>
        <dbReference type="ARBA" id="ARBA00022553"/>
    </source>
</evidence>
<dbReference type="RefSeq" id="WP_143979894.1">
    <property type="nucleotide sequence ID" value="NZ_CP041695.1"/>
</dbReference>
<organism evidence="12 13">
    <name type="scientific">Nocardia otitidiscaviarum</name>
    <dbReference type="NCBI Taxonomy" id="1823"/>
    <lineage>
        <taxon>Bacteria</taxon>
        <taxon>Bacillati</taxon>
        <taxon>Actinomycetota</taxon>
        <taxon>Actinomycetes</taxon>
        <taxon>Mycobacteriales</taxon>
        <taxon>Nocardiaceae</taxon>
        <taxon>Nocardia</taxon>
    </lineage>
</organism>
<evidence type="ECO:0000256" key="8">
    <source>
        <dbReference type="ARBA" id="ARBA00023012"/>
    </source>
</evidence>
<dbReference type="SUPFAM" id="SSF55874">
    <property type="entry name" value="ATPase domain of HSP90 chaperone/DNA topoisomerase II/histidine kinase"/>
    <property type="match status" value="1"/>
</dbReference>
<dbReference type="InterPro" id="IPR011712">
    <property type="entry name" value="Sig_transdc_His_kin_sub3_dim/P"/>
</dbReference>
<dbReference type="KEGG" id="nod:FOH10_05535"/>
<dbReference type="InterPro" id="IPR036890">
    <property type="entry name" value="HATPase_C_sf"/>
</dbReference>
<keyword evidence="9" id="KW-1133">Transmembrane helix</keyword>
<feature type="domain" description="Histidine kinase/HSP90-like ATPase" evidence="10">
    <location>
        <begin position="296"/>
        <end position="376"/>
    </location>
</feature>
<dbReference type="AlphaFoldDB" id="A0A516NHA3"/>
<dbReference type="Gene3D" id="3.30.565.10">
    <property type="entry name" value="Histidine kinase-like ATPase, C-terminal domain"/>
    <property type="match status" value="1"/>
</dbReference>